<feature type="domain" description="Calcineurin-like phosphoesterase" evidence="1">
    <location>
        <begin position="1"/>
        <end position="230"/>
    </location>
</feature>
<proteinExistence type="predicted"/>
<dbReference type="CDD" id="cd00838">
    <property type="entry name" value="MPP_superfamily"/>
    <property type="match status" value="1"/>
</dbReference>
<reference evidence="2" key="2">
    <citation type="submission" date="2021-09" db="EMBL/GenBank/DDBJ databases">
        <authorList>
            <person name="Gilroy R."/>
        </authorList>
    </citation>
    <scope>NUCLEOTIDE SEQUENCE</scope>
    <source>
        <strain evidence="2">CHK179-5677</strain>
    </source>
</reference>
<organism evidence="2 3">
    <name type="scientific">Pseudoflavonifractor capillosus</name>
    <dbReference type="NCBI Taxonomy" id="106588"/>
    <lineage>
        <taxon>Bacteria</taxon>
        <taxon>Bacillati</taxon>
        <taxon>Bacillota</taxon>
        <taxon>Clostridia</taxon>
        <taxon>Eubacteriales</taxon>
        <taxon>Oscillospiraceae</taxon>
        <taxon>Pseudoflavonifractor</taxon>
    </lineage>
</organism>
<sequence length="249" mass="29442">MAFFITGDTHGDFRRFLPERFYEQETLTKEDFVTVCGDLGGVWYGDHRDDEGLDFLERRPFTTLFVAGNHENYDALRTYPLEDWHGGKIRRIRPSVLLLERGQVFNVGGKRIFAMGGASSHDVQDGILEPDDPQFLQKLQRLNARGAAFRIDHRSWWKEELPSPEEYQEARRNLERTGWEVDYIITHCAPTSIQNELLQTLSRPDELTDFLEEVRQRCRFQYHFFGHYHGDLVIRQKYVLLYEQILRLK</sequence>
<dbReference type="InterPro" id="IPR029052">
    <property type="entry name" value="Metallo-depent_PP-like"/>
</dbReference>
<dbReference type="Pfam" id="PF00149">
    <property type="entry name" value="Metallophos"/>
    <property type="match status" value="1"/>
</dbReference>
<reference evidence="2" key="1">
    <citation type="journal article" date="2021" name="PeerJ">
        <title>Extensive microbial diversity within the chicken gut microbiome revealed by metagenomics and culture.</title>
        <authorList>
            <person name="Gilroy R."/>
            <person name="Ravi A."/>
            <person name="Getino M."/>
            <person name="Pursley I."/>
            <person name="Horton D.L."/>
            <person name="Alikhan N.F."/>
            <person name="Baker D."/>
            <person name="Gharbi K."/>
            <person name="Hall N."/>
            <person name="Watson M."/>
            <person name="Adriaenssens E.M."/>
            <person name="Foster-Nyarko E."/>
            <person name="Jarju S."/>
            <person name="Secka A."/>
            <person name="Antonio M."/>
            <person name="Oren A."/>
            <person name="Chaudhuri R.R."/>
            <person name="La Ragione R."/>
            <person name="Hildebrand F."/>
            <person name="Pallen M.J."/>
        </authorList>
    </citation>
    <scope>NUCLEOTIDE SEQUENCE</scope>
    <source>
        <strain evidence="2">CHK179-5677</strain>
    </source>
</reference>
<dbReference type="SUPFAM" id="SSF56300">
    <property type="entry name" value="Metallo-dependent phosphatases"/>
    <property type="match status" value="1"/>
</dbReference>
<accession>A0A921SS19</accession>
<evidence type="ECO:0000313" key="3">
    <source>
        <dbReference type="Proteomes" id="UP000760668"/>
    </source>
</evidence>
<dbReference type="RefSeq" id="WP_006572398.1">
    <property type="nucleotide sequence ID" value="NZ_DYUC01000026.1"/>
</dbReference>
<name>A0A921SS19_9FIRM</name>
<dbReference type="Gene3D" id="3.60.21.10">
    <property type="match status" value="1"/>
</dbReference>
<protein>
    <submittedName>
        <fullName evidence="2">Metallophosphatase family protein</fullName>
    </submittedName>
</protein>
<dbReference type="Proteomes" id="UP000760668">
    <property type="component" value="Unassembled WGS sequence"/>
</dbReference>
<dbReference type="EMBL" id="DYUC01000026">
    <property type="protein sequence ID" value="HJG86091.1"/>
    <property type="molecule type" value="Genomic_DNA"/>
</dbReference>
<gene>
    <name evidence="2" type="ORF">K8V01_03525</name>
</gene>
<evidence type="ECO:0000313" key="2">
    <source>
        <dbReference type="EMBL" id="HJG86091.1"/>
    </source>
</evidence>
<dbReference type="GO" id="GO:0016787">
    <property type="term" value="F:hydrolase activity"/>
    <property type="evidence" value="ECO:0007669"/>
    <property type="project" value="InterPro"/>
</dbReference>
<dbReference type="InterPro" id="IPR004843">
    <property type="entry name" value="Calcineurin-like_PHP"/>
</dbReference>
<dbReference type="AlphaFoldDB" id="A0A921SS19"/>
<evidence type="ECO:0000259" key="1">
    <source>
        <dbReference type="Pfam" id="PF00149"/>
    </source>
</evidence>
<comment type="caution">
    <text evidence="2">The sequence shown here is derived from an EMBL/GenBank/DDBJ whole genome shotgun (WGS) entry which is preliminary data.</text>
</comment>